<dbReference type="SMART" id="SM00473">
    <property type="entry name" value="PAN_AP"/>
    <property type="match status" value="1"/>
</dbReference>
<dbReference type="EMBL" id="SDRB02006132">
    <property type="protein sequence ID" value="THG13045.1"/>
    <property type="molecule type" value="Genomic_DNA"/>
</dbReference>
<dbReference type="AlphaFoldDB" id="A0A4S4EBT0"/>
<evidence type="ECO:0000259" key="5">
    <source>
        <dbReference type="PROSITE" id="PS50948"/>
    </source>
</evidence>
<keyword evidence="2" id="KW-0325">Glycoprotein</keyword>
<keyword evidence="3" id="KW-0472">Membrane</keyword>
<proteinExistence type="predicted"/>
<evidence type="ECO:0000313" key="6">
    <source>
        <dbReference type="EMBL" id="THG13045.1"/>
    </source>
</evidence>
<gene>
    <name evidence="6" type="ORF">TEA_012133</name>
</gene>
<keyword evidence="1" id="KW-0732">Signal</keyword>
<dbReference type="SUPFAM" id="SSF51110">
    <property type="entry name" value="alpha-D-mannose-specific plant lectins"/>
    <property type="match status" value="1"/>
</dbReference>
<accession>A0A4S4EBT0</accession>
<dbReference type="InterPro" id="IPR003609">
    <property type="entry name" value="Pan_app"/>
</dbReference>
<keyword evidence="3" id="KW-0812">Transmembrane</keyword>
<feature type="transmembrane region" description="Helical" evidence="3">
    <location>
        <begin position="12"/>
        <end position="33"/>
    </location>
</feature>
<dbReference type="InterPro" id="IPR001480">
    <property type="entry name" value="Bulb-type_lectin_dom"/>
</dbReference>
<evidence type="ECO:0000256" key="2">
    <source>
        <dbReference type="ARBA" id="ARBA00023180"/>
    </source>
</evidence>
<dbReference type="Gene3D" id="2.90.10.10">
    <property type="entry name" value="Bulb-type lectin domain"/>
    <property type="match status" value="1"/>
</dbReference>
<evidence type="ECO:0000313" key="7">
    <source>
        <dbReference type="Proteomes" id="UP000306102"/>
    </source>
</evidence>
<protein>
    <recommendedName>
        <fullName evidence="8">Bulb-type lectin domain-containing protein</fullName>
    </recommendedName>
</protein>
<keyword evidence="7" id="KW-1185">Reference proteome</keyword>
<dbReference type="CDD" id="cd00028">
    <property type="entry name" value="B_lectin"/>
    <property type="match status" value="1"/>
</dbReference>
<comment type="caution">
    <text evidence="6">The sequence shown here is derived from an EMBL/GenBank/DDBJ whole genome shotgun (WGS) entry which is preliminary data.</text>
</comment>
<name>A0A4S4EBT0_CAMSN</name>
<feature type="domain" description="Apple" evidence="5">
    <location>
        <begin position="311"/>
        <end position="380"/>
    </location>
</feature>
<organism evidence="6 7">
    <name type="scientific">Camellia sinensis var. sinensis</name>
    <name type="common">China tea</name>
    <dbReference type="NCBI Taxonomy" id="542762"/>
    <lineage>
        <taxon>Eukaryota</taxon>
        <taxon>Viridiplantae</taxon>
        <taxon>Streptophyta</taxon>
        <taxon>Embryophyta</taxon>
        <taxon>Tracheophyta</taxon>
        <taxon>Spermatophyta</taxon>
        <taxon>Magnoliopsida</taxon>
        <taxon>eudicotyledons</taxon>
        <taxon>Gunneridae</taxon>
        <taxon>Pentapetalae</taxon>
        <taxon>asterids</taxon>
        <taxon>Ericales</taxon>
        <taxon>Theaceae</taxon>
        <taxon>Camellia</taxon>
    </lineage>
</organism>
<evidence type="ECO:0008006" key="8">
    <source>
        <dbReference type="Google" id="ProtNLM"/>
    </source>
</evidence>
<evidence type="ECO:0000256" key="3">
    <source>
        <dbReference type="SAM" id="Phobius"/>
    </source>
</evidence>
<dbReference type="SMART" id="SM00108">
    <property type="entry name" value="B_lectin"/>
    <property type="match status" value="1"/>
</dbReference>
<evidence type="ECO:0000259" key="4">
    <source>
        <dbReference type="PROSITE" id="PS50927"/>
    </source>
</evidence>
<feature type="domain" description="Bulb-type lectin" evidence="4">
    <location>
        <begin position="33"/>
        <end position="153"/>
    </location>
</feature>
<dbReference type="PROSITE" id="PS50948">
    <property type="entry name" value="PAN"/>
    <property type="match status" value="1"/>
</dbReference>
<dbReference type="Pfam" id="PF01453">
    <property type="entry name" value="B_lectin"/>
    <property type="match status" value="1"/>
</dbReference>
<dbReference type="InterPro" id="IPR036426">
    <property type="entry name" value="Bulb-type_lectin_dom_sf"/>
</dbReference>
<keyword evidence="3" id="KW-1133">Transmembrane helix</keyword>
<dbReference type="STRING" id="542762.A0A4S4EBT0"/>
<dbReference type="PANTHER" id="PTHR32444:SF128">
    <property type="entry name" value="CURCULIN-LIKE (MANNOSE-BINDING) LECTIN FAMILY PROTEIN"/>
    <property type="match status" value="1"/>
</dbReference>
<dbReference type="PROSITE" id="PS50927">
    <property type="entry name" value="BULB_LECTIN"/>
    <property type="match status" value="1"/>
</dbReference>
<dbReference type="PANTHER" id="PTHR32444">
    <property type="entry name" value="BULB-TYPE LECTIN DOMAIN-CONTAINING PROTEIN"/>
    <property type="match status" value="1"/>
</dbReference>
<dbReference type="Pfam" id="PF08276">
    <property type="entry name" value="PAN_2"/>
    <property type="match status" value="1"/>
</dbReference>
<dbReference type="Proteomes" id="UP000306102">
    <property type="component" value="Unassembled WGS sequence"/>
</dbReference>
<evidence type="ECO:0000256" key="1">
    <source>
        <dbReference type="ARBA" id="ARBA00022729"/>
    </source>
</evidence>
<sequence length="518" mass="57984">MATKEGLYTNPIFFLVFTLFFIGGFDSSLVAGVSTLRHGDQLNSTDSLVSQGGNFTLGFFTIPQTNYTYLGIWYTNDDQFNRVWVANRNTTLLSNSSVLTIDNATGILQITSGGNTVLNLSDQITRNATATLEDSGNFVLTDHENGDRRLWESFDNPTDTLLPGMKLGFNLATRKNWSLTSWFSASFPASGIFTMNWEPNQESGQLVIYRRGQPYWTSGNLENQTQTFPNMLMLNGPQSQDYCFLNYISNNDEKYFTFSGLNGSFWMLKLESDGEIYEGPNRLLLGPLNFCYGYQSVNEANGCVISELPKCRSSDDTFLQKRASFLPINARSDYDDNSSLSISDCAQRCWNNCDCVGFNVNSNGTGCITWTGKLEYQQDNITVPIYVLVRGNSSKGVDECFDLRVYLYTNHPGSVGQTQDDIPVQVWLRSGVSDLAQVVEETSTSGHAAHVQNVGQGHETGPLIVLSTQPMNPWDGLVDVMGQQLMYTMERWATSFLDRMNSYQPPFIRLAEENINLF</sequence>
<reference evidence="6 7" key="1">
    <citation type="journal article" date="2018" name="Proc. Natl. Acad. Sci. U.S.A.">
        <title>Draft genome sequence of Camellia sinensis var. sinensis provides insights into the evolution of the tea genome and tea quality.</title>
        <authorList>
            <person name="Wei C."/>
            <person name="Yang H."/>
            <person name="Wang S."/>
            <person name="Zhao J."/>
            <person name="Liu C."/>
            <person name="Gao L."/>
            <person name="Xia E."/>
            <person name="Lu Y."/>
            <person name="Tai Y."/>
            <person name="She G."/>
            <person name="Sun J."/>
            <person name="Cao H."/>
            <person name="Tong W."/>
            <person name="Gao Q."/>
            <person name="Li Y."/>
            <person name="Deng W."/>
            <person name="Jiang X."/>
            <person name="Wang W."/>
            <person name="Chen Q."/>
            <person name="Zhang S."/>
            <person name="Li H."/>
            <person name="Wu J."/>
            <person name="Wang P."/>
            <person name="Li P."/>
            <person name="Shi C."/>
            <person name="Zheng F."/>
            <person name="Jian J."/>
            <person name="Huang B."/>
            <person name="Shan D."/>
            <person name="Shi M."/>
            <person name="Fang C."/>
            <person name="Yue Y."/>
            <person name="Li F."/>
            <person name="Li D."/>
            <person name="Wei S."/>
            <person name="Han B."/>
            <person name="Jiang C."/>
            <person name="Yin Y."/>
            <person name="Xia T."/>
            <person name="Zhang Z."/>
            <person name="Bennetzen J.L."/>
            <person name="Zhao S."/>
            <person name="Wan X."/>
        </authorList>
    </citation>
    <scope>NUCLEOTIDE SEQUENCE [LARGE SCALE GENOMIC DNA]</scope>
    <source>
        <strain evidence="7">cv. Shuchazao</strain>
        <tissue evidence="6">Leaf</tissue>
    </source>
</reference>